<accession>A0A8S3W190</accession>
<reference evidence="1" key="1">
    <citation type="submission" date="2021-04" db="EMBL/GenBank/DDBJ databases">
        <authorList>
            <person name="Tunstrom K."/>
        </authorList>
    </citation>
    <scope>NUCLEOTIDE SEQUENCE</scope>
</reference>
<evidence type="ECO:0000313" key="2">
    <source>
        <dbReference type="Proteomes" id="UP000691718"/>
    </source>
</evidence>
<gene>
    <name evidence="1" type="ORF">PAPOLLO_LOCUS933</name>
</gene>
<protein>
    <submittedName>
        <fullName evidence="1">(apollo) hypothetical protein</fullName>
    </submittedName>
</protein>
<keyword evidence="2" id="KW-1185">Reference proteome</keyword>
<dbReference type="OrthoDB" id="7499911at2759"/>
<evidence type="ECO:0000313" key="1">
    <source>
        <dbReference type="EMBL" id="CAG4935198.1"/>
    </source>
</evidence>
<dbReference type="Proteomes" id="UP000691718">
    <property type="component" value="Unassembled WGS sequence"/>
</dbReference>
<dbReference type="AlphaFoldDB" id="A0A8S3W190"/>
<dbReference type="EMBL" id="CAJQZP010000058">
    <property type="protein sequence ID" value="CAG4935198.1"/>
    <property type="molecule type" value="Genomic_DNA"/>
</dbReference>
<proteinExistence type="predicted"/>
<sequence length="116" mass="12948">MVYAKENAKGCNISSQCQRIEPIGKHSVVDDSSRSALDVVKWKELVLGSPSPEMGTVFHVRPNLRLVKLQAVCRHEILSRSAEHAKLFRGQFGLPFQVTTKLHVTRYVDAEDSDTG</sequence>
<comment type="caution">
    <text evidence="1">The sequence shown here is derived from an EMBL/GenBank/DDBJ whole genome shotgun (WGS) entry which is preliminary data.</text>
</comment>
<organism evidence="1 2">
    <name type="scientific">Parnassius apollo</name>
    <name type="common">Apollo butterfly</name>
    <name type="synonym">Papilio apollo</name>
    <dbReference type="NCBI Taxonomy" id="110799"/>
    <lineage>
        <taxon>Eukaryota</taxon>
        <taxon>Metazoa</taxon>
        <taxon>Ecdysozoa</taxon>
        <taxon>Arthropoda</taxon>
        <taxon>Hexapoda</taxon>
        <taxon>Insecta</taxon>
        <taxon>Pterygota</taxon>
        <taxon>Neoptera</taxon>
        <taxon>Endopterygota</taxon>
        <taxon>Lepidoptera</taxon>
        <taxon>Glossata</taxon>
        <taxon>Ditrysia</taxon>
        <taxon>Papilionoidea</taxon>
        <taxon>Papilionidae</taxon>
        <taxon>Parnassiinae</taxon>
        <taxon>Parnassini</taxon>
        <taxon>Parnassius</taxon>
        <taxon>Parnassius</taxon>
    </lineage>
</organism>
<name>A0A8S3W190_PARAO</name>